<dbReference type="RefSeq" id="WP_163053361.1">
    <property type="nucleotide sequence ID" value="NZ_JAAGLI010000113.1"/>
</dbReference>
<reference evidence="1 2" key="1">
    <citation type="submission" date="2020-01" db="EMBL/GenBank/DDBJ databases">
        <title>Insect and environment-associated Actinomycetes.</title>
        <authorList>
            <person name="Currrie C."/>
            <person name="Chevrette M."/>
            <person name="Carlson C."/>
            <person name="Stubbendieck R."/>
            <person name="Wendt-Pienkowski E."/>
        </authorList>
    </citation>
    <scope>NUCLEOTIDE SEQUENCE [LARGE SCALE GENOMIC DNA]</scope>
    <source>
        <strain evidence="1 2">SID10258</strain>
    </source>
</reference>
<proteinExistence type="predicted"/>
<dbReference type="Proteomes" id="UP000475532">
    <property type="component" value="Unassembled WGS sequence"/>
</dbReference>
<evidence type="ECO:0000313" key="1">
    <source>
        <dbReference type="EMBL" id="NEA21751.1"/>
    </source>
</evidence>
<dbReference type="EMBL" id="JAAGLI010000113">
    <property type="protein sequence ID" value="NEA21751.1"/>
    <property type="molecule type" value="Genomic_DNA"/>
</dbReference>
<name>A0A6L9Q8K1_9ACTN</name>
<accession>A0A6L9Q8K1</accession>
<protein>
    <submittedName>
        <fullName evidence="1">Uncharacterized protein</fullName>
    </submittedName>
</protein>
<sequence length="79" mass="9073">MTKKIHEGWSLRGSMASKKYHAMPASFLHRAGEARRKEAGKWCKYPQGKVYYSSTEGDICSKLFNLVKNRYLSQPRSSC</sequence>
<evidence type="ECO:0000313" key="2">
    <source>
        <dbReference type="Proteomes" id="UP000475532"/>
    </source>
</evidence>
<gene>
    <name evidence="1" type="ORF">G3I70_04460</name>
</gene>
<comment type="caution">
    <text evidence="1">The sequence shown here is derived from an EMBL/GenBank/DDBJ whole genome shotgun (WGS) entry which is preliminary data.</text>
</comment>
<dbReference type="AlphaFoldDB" id="A0A6L9Q8K1"/>
<organism evidence="1 2">
    <name type="scientific">Actinomadura bangladeshensis</name>
    <dbReference type="NCBI Taxonomy" id="453573"/>
    <lineage>
        <taxon>Bacteria</taxon>
        <taxon>Bacillati</taxon>
        <taxon>Actinomycetota</taxon>
        <taxon>Actinomycetes</taxon>
        <taxon>Streptosporangiales</taxon>
        <taxon>Thermomonosporaceae</taxon>
        <taxon>Actinomadura</taxon>
    </lineage>
</organism>